<keyword evidence="4" id="KW-1185">Reference proteome</keyword>
<feature type="region of interest" description="Disordered" evidence="1">
    <location>
        <begin position="135"/>
        <end position="161"/>
    </location>
</feature>
<dbReference type="Proteomes" id="UP000785679">
    <property type="component" value="Unassembled WGS sequence"/>
</dbReference>
<dbReference type="EMBL" id="RRYP01002423">
    <property type="protein sequence ID" value="TNV84785.1"/>
    <property type="molecule type" value="Genomic_DNA"/>
</dbReference>
<dbReference type="AlphaFoldDB" id="A0A8J8T7R3"/>
<organism evidence="3 4">
    <name type="scientific">Halteria grandinella</name>
    <dbReference type="NCBI Taxonomy" id="5974"/>
    <lineage>
        <taxon>Eukaryota</taxon>
        <taxon>Sar</taxon>
        <taxon>Alveolata</taxon>
        <taxon>Ciliophora</taxon>
        <taxon>Intramacronucleata</taxon>
        <taxon>Spirotrichea</taxon>
        <taxon>Stichotrichia</taxon>
        <taxon>Sporadotrichida</taxon>
        <taxon>Halteriidae</taxon>
        <taxon>Halteria</taxon>
    </lineage>
</organism>
<name>A0A8J8T7R3_HALGN</name>
<protein>
    <recommendedName>
        <fullName evidence="5">RING-type domain-containing protein</fullName>
    </recommendedName>
</protein>
<comment type="caution">
    <text evidence="3">The sequence shown here is derived from an EMBL/GenBank/DDBJ whole genome shotgun (WGS) entry which is preliminary data.</text>
</comment>
<reference evidence="3" key="1">
    <citation type="submission" date="2019-06" db="EMBL/GenBank/DDBJ databases">
        <authorList>
            <person name="Zheng W."/>
        </authorList>
    </citation>
    <scope>NUCLEOTIDE SEQUENCE</scope>
    <source>
        <strain evidence="3">QDHG01</strain>
    </source>
</reference>
<evidence type="ECO:0000313" key="3">
    <source>
        <dbReference type="EMBL" id="TNV84785.1"/>
    </source>
</evidence>
<proteinExistence type="predicted"/>
<evidence type="ECO:0000256" key="2">
    <source>
        <dbReference type="SAM" id="Phobius"/>
    </source>
</evidence>
<gene>
    <name evidence="3" type="ORF">FGO68_gene15568</name>
</gene>
<keyword evidence="2" id="KW-1133">Transmembrane helix</keyword>
<evidence type="ECO:0008006" key="5">
    <source>
        <dbReference type="Google" id="ProtNLM"/>
    </source>
</evidence>
<accession>A0A8J8T7R3</accession>
<feature type="compositionally biased region" description="Low complexity" evidence="1">
    <location>
        <begin position="140"/>
        <end position="151"/>
    </location>
</feature>
<feature type="transmembrane region" description="Helical" evidence="2">
    <location>
        <begin position="202"/>
        <end position="221"/>
    </location>
</feature>
<sequence length="394" mass="45712">MHYNRNKMLSQGHPNTIPINEKVRLQHGIQDKLESFACSDCKRLTPEPLECKVCKRIYCRSFVLSRINRRESACPYCKAEPDSSKGEKTGLQLLTDQSTKITLMNKSIQIACPIKGCQNGNYFLRLTNYKEHLDSHEAPQQQMGQSQQQAKKQSKKDRQKRYLDAHKENEKLQQAKQELKSAEEYNRQNPVIQEANSVLKRFRILISIALVVALVMLYQTIIQKKQNLGEIQHGGQEQLPIDDNYSPPLDKFKNELNELNLALIGQEIYSRFENISLSIIGHEESLSRNISTYKIRILLYNLKAIAIQNLSSYPLITSYTEYLKIVKYNEELNQAKRLINQFVNKEFDEVRNELFAIIEKAQSKKNLNLSDDLQLLNETIEQYISLEEQIKSSQ</sequence>
<evidence type="ECO:0000313" key="4">
    <source>
        <dbReference type="Proteomes" id="UP000785679"/>
    </source>
</evidence>
<keyword evidence="2" id="KW-0472">Membrane</keyword>
<dbReference type="SUPFAM" id="SSF57850">
    <property type="entry name" value="RING/U-box"/>
    <property type="match status" value="1"/>
</dbReference>
<evidence type="ECO:0000256" key="1">
    <source>
        <dbReference type="SAM" id="MobiDB-lite"/>
    </source>
</evidence>
<keyword evidence="2" id="KW-0812">Transmembrane</keyword>